<dbReference type="GO" id="GO:0016787">
    <property type="term" value="F:hydrolase activity"/>
    <property type="evidence" value="ECO:0007669"/>
    <property type="project" value="UniProtKB-KW"/>
</dbReference>
<reference evidence="2 3" key="1">
    <citation type="submission" date="2018-05" db="EMBL/GenBank/DDBJ databases">
        <title>Genomic analysis of Gracilibacillus dipsosauri DD1 reveals novel features of a salt-tolerant amylase.</title>
        <authorList>
            <person name="Deutch C.E."/>
            <person name="Yang S."/>
        </authorList>
    </citation>
    <scope>NUCLEOTIDE SEQUENCE [LARGE SCALE GENOMIC DNA]</scope>
    <source>
        <strain evidence="2 3">DD1</strain>
    </source>
</reference>
<organism evidence="2 3">
    <name type="scientific">Gracilibacillus dipsosauri</name>
    <dbReference type="NCBI Taxonomy" id="178340"/>
    <lineage>
        <taxon>Bacteria</taxon>
        <taxon>Bacillati</taxon>
        <taxon>Bacillota</taxon>
        <taxon>Bacilli</taxon>
        <taxon>Bacillales</taxon>
        <taxon>Bacillaceae</taxon>
        <taxon>Gracilibacillus</taxon>
    </lineage>
</organism>
<protein>
    <submittedName>
        <fullName evidence="2">Serine hydrolase</fullName>
    </submittedName>
</protein>
<sequence>MKQHVDRLLKHFIENGPSGVALSVRRNQHTLYENYLGYSDIEKKVQISADTIYRIYSMSKLVTCVAALQLYEQGRYLLNDPVSNYLPDFAEMKVYKSGQEENIQVEAAQNPILVKDLFKMTSGICYGGSGSEVEKLTSKVMATAHKLEKKEGSSNLREFVKQLAKLPLEFEPGSHWKYGLSHDVLGALIEVISGKSFGEYLYTNIFEPLGMKDTFFQIPKEKKHRLATLYDRLEDGTLVPNNALDRDSEPIAVFESGGAGLHSTLNDYQRFAHCLATGGTANGIHILSQNTIQLLAQNHLLDSQLPDLGWNYENGYGYGLGVRVMMDQVIGGSNSSLGEFGWSGLAGTYVFIDPKKKLSAVYMQQMLPNLEFYHQPRIRNVIYGAIH</sequence>
<keyword evidence="3" id="KW-1185">Reference proteome</keyword>
<keyword evidence="2" id="KW-0378">Hydrolase</keyword>
<dbReference type="RefSeq" id="WP_109984899.1">
    <property type="nucleotide sequence ID" value="NZ_QGTD01000013.1"/>
</dbReference>
<dbReference type="InterPro" id="IPR012338">
    <property type="entry name" value="Beta-lactam/transpept-like"/>
</dbReference>
<dbReference type="InterPro" id="IPR050789">
    <property type="entry name" value="Diverse_Enzym_Activities"/>
</dbReference>
<comment type="caution">
    <text evidence="2">The sequence shown here is derived from an EMBL/GenBank/DDBJ whole genome shotgun (WGS) entry which is preliminary data.</text>
</comment>
<evidence type="ECO:0000313" key="3">
    <source>
        <dbReference type="Proteomes" id="UP000245624"/>
    </source>
</evidence>
<dbReference type="PANTHER" id="PTHR43283:SF3">
    <property type="entry name" value="BETA-LACTAMASE FAMILY PROTEIN (AFU_ORTHOLOGUE AFUA_5G07500)"/>
    <property type="match status" value="1"/>
</dbReference>
<evidence type="ECO:0000259" key="1">
    <source>
        <dbReference type="Pfam" id="PF00144"/>
    </source>
</evidence>
<name>A0A317KVT1_9BACI</name>
<dbReference type="OrthoDB" id="9770183at2"/>
<dbReference type="InterPro" id="IPR001466">
    <property type="entry name" value="Beta-lactam-related"/>
</dbReference>
<gene>
    <name evidence="2" type="ORF">DLJ74_13745</name>
</gene>
<dbReference type="EMBL" id="QGTD01000013">
    <property type="protein sequence ID" value="PWU67525.1"/>
    <property type="molecule type" value="Genomic_DNA"/>
</dbReference>
<feature type="domain" description="Beta-lactamase-related" evidence="1">
    <location>
        <begin position="5"/>
        <end position="368"/>
    </location>
</feature>
<dbReference type="Proteomes" id="UP000245624">
    <property type="component" value="Unassembled WGS sequence"/>
</dbReference>
<dbReference type="AlphaFoldDB" id="A0A317KVT1"/>
<dbReference type="Pfam" id="PF00144">
    <property type="entry name" value="Beta-lactamase"/>
    <property type="match status" value="1"/>
</dbReference>
<dbReference type="Gene3D" id="3.40.710.10">
    <property type="entry name" value="DD-peptidase/beta-lactamase superfamily"/>
    <property type="match status" value="1"/>
</dbReference>
<proteinExistence type="predicted"/>
<accession>A0A317KVT1</accession>
<dbReference type="SUPFAM" id="SSF56601">
    <property type="entry name" value="beta-lactamase/transpeptidase-like"/>
    <property type="match status" value="1"/>
</dbReference>
<dbReference type="PANTHER" id="PTHR43283">
    <property type="entry name" value="BETA-LACTAMASE-RELATED"/>
    <property type="match status" value="1"/>
</dbReference>
<evidence type="ECO:0000313" key="2">
    <source>
        <dbReference type="EMBL" id="PWU67525.1"/>
    </source>
</evidence>